<proteinExistence type="predicted"/>
<name>A0A5C3Q606_9AGAR</name>
<dbReference type="OrthoDB" id="16717at2759"/>
<keyword evidence="6" id="KW-0507">mRNA processing</keyword>
<evidence type="ECO:0000256" key="7">
    <source>
        <dbReference type="SAM" id="MobiDB-lite"/>
    </source>
</evidence>
<dbReference type="PROSITE" id="PS50082">
    <property type="entry name" value="WD_REPEATS_2"/>
    <property type="match status" value="6"/>
</dbReference>
<dbReference type="InterPro" id="IPR020472">
    <property type="entry name" value="WD40_PAC1"/>
</dbReference>
<evidence type="ECO:0000256" key="2">
    <source>
        <dbReference type="ARBA" id="ARBA00022737"/>
    </source>
</evidence>
<accession>A0A5C3Q606</accession>
<evidence type="ECO:0000256" key="1">
    <source>
        <dbReference type="ARBA" id="ARBA00022574"/>
    </source>
</evidence>
<feature type="region of interest" description="Disordered" evidence="7">
    <location>
        <begin position="493"/>
        <end position="550"/>
    </location>
</feature>
<dbReference type="PANTHER" id="PTHR22836">
    <property type="entry name" value="WD40 REPEAT PROTEIN"/>
    <property type="match status" value="1"/>
</dbReference>
<feature type="domain" description="DUF6604" evidence="8">
    <location>
        <begin position="682"/>
        <end position="740"/>
    </location>
</feature>
<evidence type="ECO:0000256" key="3">
    <source>
        <dbReference type="ARBA" id="ARBA00025498"/>
    </source>
</evidence>
<dbReference type="STRING" id="1884261.A0A5C3Q606"/>
<dbReference type="AlphaFoldDB" id="A0A5C3Q606"/>
<dbReference type="GO" id="GO:0005847">
    <property type="term" value="C:mRNA cleavage and polyadenylation specificity factor complex"/>
    <property type="evidence" value="ECO:0007669"/>
    <property type="project" value="TreeGrafter"/>
</dbReference>
<dbReference type="PROSITE" id="PS50294">
    <property type="entry name" value="WD_REPEATS_REGION"/>
    <property type="match status" value="5"/>
</dbReference>
<keyword evidence="1 5" id="KW-0853">WD repeat</keyword>
<evidence type="ECO:0000256" key="5">
    <source>
        <dbReference type="PROSITE-ProRule" id="PRU00221"/>
    </source>
</evidence>
<feature type="compositionally biased region" description="Basic residues" evidence="7">
    <location>
        <begin position="527"/>
        <end position="536"/>
    </location>
</feature>
<dbReference type="Pfam" id="PF00400">
    <property type="entry name" value="WD40"/>
    <property type="match status" value="6"/>
</dbReference>
<feature type="region of interest" description="Disordered" evidence="7">
    <location>
        <begin position="1"/>
        <end position="39"/>
    </location>
</feature>
<feature type="compositionally biased region" description="Acidic residues" evidence="7">
    <location>
        <begin position="458"/>
        <end position="471"/>
    </location>
</feature>
<dbReference type="Pfam" id="PF20253">
    <property type="entry name" value="DUF6604"/>
    <property type="match status" value="2"/>
</dbReference>
<feature type="repeat" description="WD" evidence="5">
    <location>
        <begin position="128"/>
        <end position="153"/>
    </location>
</feature>
<dbReference type="InterPro" id="IPR001680">
    <property type="entry name" value="WD40_rpt"/>
</dbReference>
<dbReference type="PRINTS" id="PR00320">
    <property type="entry name" value="GPROTEINBRPT"/>
</dbReference>
<dbReference type="InterPro" id="IPR015943">
    <property type="entry name" value="WD40/YVTN_repeat-like_dom_sf"/>
</dbReference>
<comment type="subcellular location">
    <subcellularLocation>
        <location evidence="6">Nucleus</location>
    </subcellularLocation>
</comment>
<dbReference type="SUPFAM" id="SSF50978">
    <property type="entry name" value="WD40 repeat-like"/>
    <property type="match status" value="1"/>
</dbReference>
<feature type="compositionally biased region" description="Low complexity" evidence="7">
    <location>
        <begin position="370"/>
        <end position="392"/>
    </location>
</feature>
<dbReference type="InterPro" id="IPR046539">
    <property type="entry name" value="DUF6604"/>
</dbReference>
<sequence length="1246" mass="139030">MVLPSLLPAHRAPPTPHPHEWTPSRYISEPSPPPVEEGKIFEVDPRTTTDGKMFKKTRPRRTVDYNGGMGRWINMQKHRPNSCYKPYLRPAPPCIIDLLPPKAYPENPSTSLCTKFVHTSTNKIRCPVNVVKWTPEGRRVLTGSTSGEFTLWNGLTFNFETILQAHDNAICTFTFNHSGAYLASADKSGVIKYFQPNMNNLTAWQGSKSREAIRGISFSPDDARFATASDDSSVRIWDFEERKEERILTGHGWDVKCVEWHPTKGLLVSGSKDNMIKFWDPRSGGVLSTLHYHKNTIQALEWSPDGNQVASASRDQTVRIFDIRAMKEFQILKGHKKEVCSVAWHPIHPILVSGGSEGAIIHWDLSAAADSLSPSHPTPHPQSKSQSSSLLAAPPPTLSPRATLSQAHDSNVWSLAFHPLGHLLVSASNDHTTRFWSRERPGDSSSVFSGGGEKPPDQEDEEDQGDGEGDTVELFSPILDELSSNETLLVAEATISQSPKKKKNGRSGGKGKSSGARARATSLPKERSKKKGKSNAKNKSSIDENAPREIPTEITTTQWLGIGTSIAQHAVGKTPQNVLDLAQLVISLRTDYSIFYQATHSWRAGSLSLQQENGQHAYFIQSIAGGVGGPPERRTQKTTYDENWLPANLQSKRKSLGGSNLPMSERPLAGFKLLTDNGKLLDEDNSLFQTWCFLRDMADIQRQVLDTWEKYMKGELTPITASLITTQAVAVVREMDTEFARDHSFDKKYTDHRHILTKALGLRSTIPHFDLVSGLVPHKYVPYADLVPSPTWEIVSAYLFSAEPGVARLTEDGFFMKPVAEYSRDSVTPQYRFEEDKGLIGAHMAEVHLAIIVSGWEALKPRLVPEVDLGTRGKCPNELALVAGQRRRRQDPDSHRIRVDLFKEIAHVSRQHPRKAYEEYQAICRSVLSSAQDLLRGFPGTEFYTDETLIGMREKIRSSFVNSVDDQLLQDPTQRTKEERWPERKPFIAHASFLRNPWACGVCAITLPETSLPSDDNLGVELINSSAYLLASLQLYSALLQMDKISRCNVMDRLLDFCGPTIWAGLEPPTTKMQFLAGFAVSMGDNPGLLSGKWDNSFVETQRGTGSFSGLAGGSLIALLQQNHQHNLSDKLIAQIFKQDTTSTAIIEYRGTRSNFTGSSKYASKLCDPISLLDALRNVSEHEVRRTRLSLDLFNLERLAIPILNRLHVQARPMFERLFGAQYQERKYQLPWLAKTAAEWDNADGG</sequence>
<dbReference type="Proteomes" id="UP000305067">
    <property type="component" value="Unassembled WGS sequence"/>
</dbReference>
<gene>
    <name evidence="9" type="ORF">BDV98DRAFT_659108</name>
</gene>
<feature type="repeat" description="WD" evidence="5">
    <location>
        <begin position="405"/>
        <end position="437"/>
    </location>
</feature>
<dbReference type="SMART" id="SM00320">
    <property type="entry name" value="WD40"/>
    <property type="match status" value="7"/>
</dbReference>
<reference evidence="9 10" key="1">
    <citation type="journal article" date="2019" name="Nat. Ecol. Evol.">
        <title>Megaphylogeny resolves global patterns of mushroom evolution.</title>
        <authorList>
            <person name="Varga T."/>
            <person name="Krizsan K."/>
            <person name="Foldi C."/>
            <person name="Dima B."/>
            <person name="Sanchez-Garcia M."/>
            <person name="Sanchez-Ramirez S."/>
            <person name="Szollosi G.J."/>
            <person name="Szarkandi J.G."/>
            <person name="Papp V."/>
            <person name="Albert L."/>
            <person name="Andreopoulos W."/>
            <person name="Angelini C."/>
            <person name="Antonin V."/>
            <person name="Barry K.W."/>
            <person name="Bougher N.L."/>
            <person name="Buchanan P."/>
            <person name="Buyck B."/>
            <person name="Bense V."/>
            <person name="Catcheside P."/>
            <person name="Chovatia M."/>
            <person name="Cooper J."/>
            <person name="Damon W."/>
            <person name="Desjardin D."/>
            <person name="Finy P."/>
            <person name="Geml J."/>
            <person name="Haridas S."/>
            <person name="Hughes K."/>
            <person name="Justo A."/>
            <person name="Karasinski D."/>
            <person name="Kautmanova I."/>
            <person name="Kiss B."/>
            <person name="Kocsube S."/>
            <person name="Kotiranta H."/>
            <person name="LaButti K.M."/>
            <person name="Lechner B.E."/>
            <person name="Liimatainen K."/>
            <person name="Lipzen A."/>
            <person name="Lukacs Z."/>
            <person name="Mihaltcheva S."/>
            <person name="Morgado L.N."/>
            <person name="Niskanen T."/>
            <person name="Noordeloos M.E."/>
            <person name="Ohm R.A."/>
            <person name="Ortiz-Santana B."/>
            <person name="Ovrebo C."/>
            <person name="Racz N."/>
            <person name="Riley R."/>
            <person name="Savchenko A."/>
            <person name="Shiryaev A."/>
            <person name="Soop K."/>
            <person name="Spirin V."/>
            <person name="Szebenyi C."/>
            <person name="Tomsovsky M."/>
            <person name="Tulloss R.E."/>
            <person name="Uehling J."/>
            <person name="Grigoriev I.V."/>
            <person name="Vagvolgyi C."/>
            <person name="Papp T."/>
            <person name="Martin F.M."/>
            <person name="Miettinen O."/>
            <person name="Hibbett D.S."/>
            <person name="Nagy L.G."/>
        </authorList>
    </citation>
    <scope>NUCLEOTIDE SEQUENCE [LARGE SCALE GENOMIC DNA]</scope>
    <source>
        <strain evidence="9 10">CBS 309.79</strain>
    </source>
</reference>
<evidence type="ECO:0000313" key="10">
    <source>
        <dbReference type="Proteomes" id="UP000305067"/>
    </source>
</evidence>
<feature type="compositionally biased region" description="Basic and acidic residues" evidence="7">
    <location>
        <begin position="540"/>
        <end position="550"/>
    </location>
</feature>
<dbReference type="GO" id="GO:0031124">
    <property type="term" value="P:mRNA 3'-end processing"/>
    <property type="evidence" value="ECO:0007669"/>
    <property type="project" value="UniProtKB-UniRule"/>
</dbReference>
<feature type="region of interest" description="Disordered" evidence="7">
    <location>
        <begin position="435"/>
        <end position="471"/>
    </location>
</feature>
<evidence type="ECO:0000256" key="4">
    <source>
        <dbReference type="ARBA" id="ARBA00026154"/>
    </source>
</evidence>
<feature type="domain" description="DUF6604" evidence="8">
    <location>
        <begin position="511"/>
        <end position="621"/>
    </location>
</feature>
<dbReference type="CDD" id="cd00200">
    <property type="entry name" value="WD40"/>
    <property type="match status" value="1"/>
</dbReference>
<evidence type="ECO:0000313" key="9">
    <source>
        <dbReference type="EMBL" id="TFK96587.1"/>
    </source>
</evidence>
<keyword evidence="6" id="KW-0539">Nucleus</keyword>
<dbReference type="Gene3D" id="2.130.10.10">
    <property type="entry name" value="YVTN repeat-like/Quinoprotein amine dehydrogenase"/>
    <property type="match status" value="3"/>
</dbReference>
<feature type="repeat" description="WD" evidence="5">
    <location>
        <begin position="332"/>
        <end position="373"/>
    </location>
</feature>
<feature type="repeat" description="WD" evidence="5">
    <location>
        <begin position="290"/>
        <end position="331"/>
    </location>
</feature>
<keyword evidence="10" id="KW-1185">Reference proteome</keyword>
<feature type="region of interest" description="Disordered" evidence="7">
    <location>
        <begin position="370"/>
        <end position="404"/>
    </location>
</feature>
<protein>
    <recommendedName>
        <fullName evidence="4 6">Polyadenylation factor subunit 2</fullName>
    </recommendedName>
</protein>
<feature type="repeat" description="WD" evidence="5">
    <location>
        <begin position="248"/>
        <end position="289"/>
    </location>
</feature>
<organism evidence="9 10">
    <name type="scientific">Pterulicium gracile</name>
    <dbReference type="NCBI Taxonomy" id="1884261"/>
    <lineage>
        <taxon>Eukaryota</taxon>
        <taxon>Fungi</taxon>
        <taxon>Dikarya</taxon>
        <taxon>Basidiomycota</taxon>
        <taxon>Agaricomycotina</taxon>
        <taxon>Agaricomycetes</taxon>
        <taxon>Agaricomycetidae</taxon>
        <taxon>Agaricales</taxon>
        <taxon>Pleurotineae</taxon>
        <taxon>Pterulaceae</taxon>
        <taxon>Pterulicium</taxon>
    </lineage>
</organism>
<evidence type="ECO:0000256" key="6">
    <source>
        <dbReference type="RuleBase" id="RU369034"/>
    </source>
</evidence>
<keyword evidence="2" id="KW-0677">Repeat</keyword>
<dbReference type="EMBL" id="ML178858">
    <property type="protein sequence ID" value="TFK96587.1"/>
    <property type="molecule type" value="Genomic_DNA"/>
</dbReference>
<comment type="function">
    <text evidence="3">Required for 3'-end cleavage and polyadenylation of pre-mRNAs. Also involved in chromosome segregation where it has a role in chromosome attachment to the mitotic spindle.</text>
</comment>
<dbReference type="InterPro" id="IPR036322">
    <property type="entry name" value="WD40_repeat_dom_sf"/>
</dbReference>
<dbReference type="InterPro" id="IPR045245">
    <property type="entry name" value="Pfs2-like"/>
</dbReference>
<dbReference type="PANTHER" id="PTHR22836:SF0">
    <property type="entry name" value="PRE-MRNA 3' END PROCESSING PROTEIN WDR33"/>
    <property type="match status" value="1"/>
</dbReference>
<evidence type="ECO:0000259" key="8">
    <source>
        <dbReference type="Pfam" id="PF20253"/>
    </source>
</evidence>
<feature type="repeat" description="WD" evidence="5">
    <location>
        <begin position="206"/>
        <end position="247"/>
    </location>
</feature>